<name>A0ABV7WIM1_9MICO</name>
<feature type="transmembrane region" description="Helical" evidence="1">
    <location>
        <begin position="538"/>
        <end position="557"/>
    </location>
</feature>
<sequence>MWTPGGDVVLADVEDDARRAAPSPADGRGDRGDVGAPGSREVLVVGGLAVSAAGAAAALLPLPGPVRLVLLLVFLCLGPGAAVVAHVAPRDRLVGWALTLTAGLNVSTGLSVLTLWTGTWAPRVLVVALAAASALSLVLAGRGGPHRPGPTPAPAADRPAHRRARSALLPLLVPLLALVAWRLSVRGVDETAVGPYGLLPELPPLYYLALVSVLVSAVVLLARAVVPRVAAWAHVVVLVLLVHGTVPLVLEQPQYSWTYKHVGVVEFVVTTGGLRPDVDIYHQWPAFFAVVAVLSDVSGLGVVGWAEWAPVFFNLVYAVLLAALVRVLRPGDGPMPWLAVLVFLCTSWVGQDYLAPQALALALLLGLQLVVLLTLRTRPRRPAPGAGRFLWLRAALVGADASAPVPVTGVRGRQRTTLAVAAVCAVFAVLVATHQLTPYIVILGVAGLVVLGLVRPRVLVVALVVIAAVYLVPRWGFLMDRFQLFSGFDLRANTESNVRGVGSEASRATSAVVRALSLTVWVAALAVVVAHRRRVQDVVVPAVLFLAPFALFLGQNYGGEGVFRVYLTGLPWASYLVALGALALGRRTRRGTVVRGVVLVALCLACLQGLYGQLAVNRVSTAEVEASRYLYAHAGPDAVLLLAAPMFPTRVSASYPDLLPLGRQADGGLMDTDELDGQVLDERALPEVERIVSRYGATRSYVVLSRSGQEYVRYFGLLPEGSLDALGRTLEDAPGWTTFYRNEDVTIFERVEDDR</sequence>
<feature type="transmembrane region" description="Helical" evidence="1">
    <location>
        <begin position="438"/>
        <end position="454"/>
    </location>
</feature>
<dbReference type="RefSeq" id="WP_340291789.1">
    <property type="nucleotide sequence ID" value="NZ_JBBEOI010000049.1"/>
</dbReference>
<proteinExistence type="predicted"/>
<gene>
    <name evidence="2" type="ORF">ACFOLH_14080</name>
</gene>
<organism evidence="2 3">
    <name type="scientific">Aquipuribacter hungaricus</name>
    <dbReference type="NCBI Taxonomy" id="545624"/>
    <lineage>
        <taxon>Bacteria</taxon>
        <taxon>Bacillati</taxon>
        <taxon>Actinomycetota</taxon>
        <taxon>Actinomycetes</taxon>
        <taxon>Micrococcales</taxon>
        <taxon>Intrasporangiaceae</taxon>
        <taxon>Aquipuribacter</taxon>
    </lineage>
</organism>
<protein>
    <submittedName>
        <fullName evidence="2">Uncharacterized protein</fullName>
    </submittedName>
</protein>
<feature type="transmembrane region" description="Helical" evidence="1">
    <location>
        <begin position="94"/>
        <end position="114"/>
    </location>
</feature>
<keyword evidence="1" id="KW-0472">Membrane</keyword>
<feature type="transmembrane region" description="Helical" evidence="1">
    <location>
        <begin position="511"/>
        <end position="531"/>
    </location>
</feature>
<feature type="transmembrane region" description="Helical" evidence="1">
    <location>
        <begin position="120"/>
        <end position="140"/>
    </location>
</feature>
<feature type="transmembrane region" description="Helical" evidence="1">
    <location>
        <begin position="68"/>
        <end position="87"/>
    </location>
</feature>
<feature type="transmembrane region" description="Helical" evidence="1">
    <location>
        <begin position="229"/>
        <end position="250"/>
    </location>
</feature>
<reference evidence="3" key="1">
    <citation type="journal article" date="2019" name="Int. J. Syst. Evol. Microbiol.">
        <title>The Global Catalogue of Microorganisms (GCM) 10K type strain sequencing project: providing services to taxonomists for standard genome sequencing and annotation.</title>
        <authorList>
            <consortium name="The Broad Institute Genomics Platform"/>
            <consortium name="The Broad Institute Genome Sequencing Center for Infectious Disease"/>
            <person name="Wu L."/>
            <person name="Ma J."/>
        </authorList>
    </citation>
    <scope>NUCLEOTIDE SEQUENCE [LARGE SCALE GENOMIC DNA]</scope>
    <source>
        <strain evidence="3">NCAIM B.02333</strain>
    </source>
</reference>
<feature type="transmembrane region" description="Helical" evidence="1">
    <location>
        <begin position="205"/>
        <end position="222"/>
    </location>
</feature>
<evidence type="ECO:0000313" key="3">
    <source>
        <dbReference type="Proteomes" id="UP001595685"/>
    </source>
</evidence>
<feature type="transmembrane region" description="Helical" evidence="1">
    <location>
        <begin position="459"/>
        <end position="477"/>
    </location>
</feature>
<feature type="transmembrane region" description="Helical" evidence="1">
    <location>
        <begin position="286"/>
        <end position="305"/>
    </location>
</feature>
<evidence type="ECO:0000256" key="1">
    <source>
        <dbReference type="SAM" id="Phobius"/>
    </source>
</evidence>
<feature type="transmembrane region" description="Helical" evidence="1">
    <location>
        <begin position="416"/>
        <end position="432"/>
    </location>
</feature>
<keyword evidence="3" id="KW-1185">Reference proteome</keyword>
<feature type="transmembrane region" description="Helical" evidence="1">
    <location>
        <begin position="167"/>
        <end position="185"/>
    </location>
</feature>
<evidence type="ECO:0000313" key="2">
    <source>
        <dbReference type="EMBL" id="MFC3689475.1"/>
    </source>
</evidence>
<feature type="transmembrane region" description="Helical" evidence="1">
    <location>
        <begin position="592"/>
        <end position="611"/>
    </location>
</feature>
<keyword evidence="1" id="KW-1133">Transmembrane helix</keyword>
<feature type="transmembrane region" description="Helical" evidence="1">
    <location>
        <begin position="311"/>
        <end position="328"/>
    </location>
</feature>
<keyword evidence="1" id="KW-0812">Transmembrane</keyword>
<feature type="transmembrane region" description="Helical" evidence="1">
    <location>
        <begin position="563"/>
        <end position="585"/>
    </location>
</feature>
<dbReference type="Proteomes" id="UP001595685">
    <property type="component" value="Unassembled WGS sequence"/>
</dbReference>
<feature type="transmembrane region" description="Helical" evidence="1">
    <location>
        <begin position="357"/>
        <end position="375"/>
    </location>
</feature>
<dbReference type="EMBL" id="JBHRWW010000010">
    <property type="protein sequence ID" value="MFC3689475.1"/>
    <property type="molecule type" value="Genomic_DNA"/>
</dbReference>
<accession>A0ABV7WIM1</accession>
<comment type="caution">
    <text evidence="2">The sequence shown here is derived from an EMBL/GenBank/DDBJ whole genome shotgun (WGS) entry which is preliminary data.</text>
</comment>